<protein>
    <submittedName>
        <fullName evidence="3">Unannotated protein</fullName>
    </submittedName>
</protein>
<evidence type="ECO:0000313" key="2">
    <source>
        <dbReference type="EMBL" id="CAB5010530.1"/>
    </source>
</evidence>
<gene>
    <name evidence="2" type="ORF">UFOPK4098_00257</name>
    <name evidence="3" type="ORF">UFOPK4347_00845</name>
</gene>
<evidence type="ECO:0000259" key="1">
    <source>
        <dbReference type="SMART" id="SM00587"/>
    </source>
</evidence>
<dbReference type="InterPro" id="IPR015897">
    <property type="entry name" value="CHK_kinase-like"/>
</dbReference>
<dbReference type="Gene3D" id="3.90.1200.10">
    <property type="match status" value="1"/>
</dbReference>
<proteinExistence type="predicted"/>
<dbReference type="InterPro" id="IPR011009">
    <property type="entry name" value="Kinase-like_dom_sf"/>
</dbReference>
<name>A0A6J7UJB0_9ZZZZ</name>
<organism evidence="3">
    <name type="scientific">freshwater metagenome</name>
    <dbReference type="NCBI Taxonomy" id="449393"/>
    <lineage>
        <taxon>unclassified sequences</taxon>
        <taxon>metagenomes</taxon>
        <taxon>ecological metagenomes</taxon>
    </lineage>
</organism>
<evidence type="ECO:0000313" key="3">
    <source>
        <dbReference type="EMBL" id="CAB5065016.1"/>
    </source>
</evidence>
<feature type="domain" description="CHK kinase-like" evidence="1">
    <location>
        <begin position="127"/>
        <end position="307"/>
    </location>
</feature>
<dbReference type="EMBL" id="CAFBPN010000006">
    <property type="protein sequence ID" value="CAB5010530.1"/>
    <property type="molecule type" value="Genomic_DNA"/>
</dbReference>
<dbReference type="SMART" id="SM00587">
    <property type="entry name" value="CHK"/>
    <property type="match status" value="1"/>
</dbReference>
<dbReference type="InterPro" id="IPR004119">
    <property type="entry name" value="EcKL"/>
</dbReference>
<dbReference type="PANTHER" id="PTHR23020:SF41">
    <property type="entry name" value="AMINOGLYCOSIDE PHOSPHOTRANSFERASE DOMAIN-CONTAINING PROTEIN"/>
    <property type="match status" value="1"/>
</dbReference>
<dbReference type="SUPFAM" id="SSF56112">
    <property type="entry name" value="Protein kinase-like (PK-like)"/>
    <property type="match status" value="1"/>
</dbReference>
<dbReference type="EMBL" id="CAFBQU010000018">
    <property type="protein sequence ID" value="CAB5065016.1"/>
    <property type="molecule type" value="Genomic_DNA"/>
</dbReference>
<sequence length="370" mass="40857">MTIDANNYPLRPDEITTAWLEAALKSSNSMPASAGIASIARRPIGVGVGMLGLIEVVTPTYSGDAGNAPKSVVVKYPTEVEGNLAVATTFNVYEREVRFCQLLGPKAGLRLPKLYFAHTTSASSFIMVMEDLSGYALGDQVEGCSVKQAEMSIIEMAKLHAAFWEKVDSDEFQFVPYHFPTVHSDAMLQGATAGWDAMVAIFGDVISPELKNNKDKFLATVPKMQEWIVSHPHTLVHGDWRMDNLMFGVEPDHAPMAVLDWQGTLRSKGVQDLAYLLSHNMDVTERRDNERALVAMWHSELLKNGVKNYTAEQAWDEYRRAVLYLWVYATVIAGTLDPSNERGKAFMTAMVTRSSTAIGDLDGIALLNTF</sequence>
<dbReference type="PANTHER" id="PTHR23020">
    <property type="entry name" value="UNCHARACTERIZED NUCLEAR HORMONE RECEPTOR-RELATED"/>
    <property type="match status" value="1"/>
</dbReference>
<dbReference type="InterPro" id="IPR052961">
    <property type="entry name" value="Oxido-Kinase-like_Enzymes"/>
</dbReference>
<reference evidence="3" key="1">
    <citation type="submission" date="2020-05" db="EMBL/GenBank/DDBJ databases">
        <authorList>
            <person name="Chiriac C."/>
            <person name="Salcher M."/>
            <person name="Ghai R."/>
            <person name="Kavagutti S V."/>
        </authorList>
    </citation>
    <scope>NUCLEOTIDE SEQUENCE</scope>
</reference>
<dbReference type="AlphaFoldDB" id="A0A6J7UJB0"/>
<accession>A0A6J7UJB0</accession>
<dbReference type="Pfam" id="PF02958">
    <property type="entry name" value="EcKL"/>
    <property type="match status" value="1"/>
</dbReference>